<dbReference type="AlphaFoldDB" id="A0A0H5DSP5"/>
<dbReference type="RefSeq" id="WP_098039207.1">
    <property type="nucleotide sequence ID" value="NZ_CWGJ01000027.1"/>
</dbReference>
<evidence type="ECO:0000313" key="3">
    <source>
        <dbReference type="Proteomes" id="UP000220251"/>
    </source>
</evidence>
<sequence length="241" mass="28267">MLKDTTYQEKFVILNDWIPVIIDEVKKDLRQDHLKRDIGFARQFFPSKNPSKLTIDELVSGYDKALAKPEIAEELGEFISNRWLLKNTDLYYFFEENLKKVTTDFQDLKELERPFADKLAEEASRLFGSGKVYLFSILNSVVFPKEVLETLRKDAEAERAKKIAKDSEDLEMKTWQDREKTYQLQIARLEDRYEKKILGLQKKYQIDIETLKKQIANLQRKVVESKGEHEAAAVSDKPAKR</sequence>
<keyword evidence="3" id="KW-1185">Reference proteome</keyword>
<reference evidence="3" key="1">
    <citation type="submission" date="2015-06" db="EMBL/GenBank/DDBJ databases">
        <authorList>
            <person name="Bertelli C."/>
        </authorList>
    </citation>
    <scope>NUCLEOTIDE SEQUENCE [LARGE SCALE GENOMIC DNA]</scope>
    <source>
        <strain evidence="3">CRIB-30</strain>
    </source>
</reference>
<dbReference type="Proteomes" id="UP000220251">
    <property type="component" value="Unassembled WGS sequence"/>
</dbReference>
<keyword evidence="1" id="KW-0175">Coiled coil</keyword>
<dbReference type="EMBL" id="CWGJ01000027">
    <property type="protein sequence ID" value="CRX39338.1"/>
    <property type="molecule type" value="Genomic_DNA"/>
</dbReference>
<accession>A0A0H5DSP5</accession>
<proteinExistence type="predicted"/>
<feature type="coiled-coil region" evidence="1">
    <location>
        <begin position="145"/>
        <end position="228"/>
    </location>
</feature>
<evidence type="ECO:0000313" key="2">
    <source>
        <dbReference type="EMBL" id="CRX39338.1"/>
    </source>
</evidence>
<organism evidence="2 3">
    <name type="scientific">Estrella lausannensis</name>
    <dbReference type="NCBI Taxonomy" id="483423"/>
    <lineage>
        <taxon>Bacteria</taxon>
        <taxon>Pseudomonadati</taxon>
        <taxon>Chlamydiota</taxon>
        <taxon>Chlamydiia</taxon>
        <taxon>Parachlamydiales</taxon>
        <taxon>Candidatus Criblamydiaceae</taxon>
        <taxon>Estrella</taxon>
    </lineage>
</organism>
<evidence type="ECO:0000256" key="1">
    <source>
        <dbReference type="SAM" id="Coils"/>
    </source>
</evidence>
<protein>
    <submittedName>
        <fullName evidence="2">Uncharacterized protein</fullName>
    </submittedName>
</protein>
<name>A0A0H5DSP5_9BACT</name>
<gene>
    <name evidence="2" type="ORF">ELAC_2016</name>
</gene>
<dbReference type="OrthoDB" id="21127at2"/>